<name>W1VD25_9ACTO</name>
<dbReference type="EMBL" id="AZLV01000816">
    <property type="protein sequence ID" value="ETJ03621.1"/>
    <property type="molecule type" value="Genomic_DNA"/>
</dbReference>
<reference evidence="1 2" key="1">
    <citation type="submission" date="2013-12" db="EMBL/GenBank/DDBJ databases">
        <title>A Varibaculum cambriense genome reconstructed from a premature infant gut community with otherwise low bacterial novelty that shifts toward anaerobic metabolism during the third week of life.</title>
        <authorList>
            <person name="Brown C.T."/>
            <person name="Sharon I."/>
            <person name="Thomas B.C."/>
            <person name="Castelle C.J."/>
            <person name="Morowitz M.J."/>
            <person name="Banfield J.F."/>
        </authorList>
    </citation>
    <scope>NUCLEOTIDE SEQUENCE [LARGE SCALE GENOMIC DNA]</scope>
    <source>
        <strain evidence="2">DORA_12</strain>
    </source>
</reference>
<dbReference type="AlphaFoldDB" id="W1VD25"/>
<evidence type="ECO:0000313" key="1">
    <source>
        <dbReference type="EMBL" id="ETJ03621.1"/>
    </source>
</evidence>
<organism evidence="1 2">
    <name type="scientific">Actinomyces urogenitalis DORA_12</name>
    <dbReference type="NCBI Taxonomy" id="1403939"/>
    <lineage>
        <taxon>Bacteria</taxon>
        <taxon>Bacillati</taxon>
        <taxon>Actinomycetota</taxon>
        <taxon>Actinomycetes</taxon>
        <taxon>Actinomycetales</taxon>
        <taxon>Actinomycetaceae</taxon>
        <taxon>Actinomyces</taxon>
    </lineage>
</organism>
<sequence length="78" mass="8094">MVELEQAAGRTGGQDLALGLQVEHGGQQTAGIDGDAQPAIVQHGGFLLLVELDLLRWDSVRSHCQGCDAVDGGRGGIE</sequence>
<proteinExistence type="predicted"/>
<protein>
    <submittedName>
        <fullName evidence="1">Uncharacterized protein</fullName>
    </submittedName>
</protein>
<feature type="non-terminal residue" evidence="1">
    <location>
        <position position="78"/>
    </location>
</feature>
<comment type="caution">
    <text evidence="1">The sequence shown here is derived from an EMBL/GenBank/DDBJ whole genome shotgun (WGS) entry which is preliminary data.</text>
</comment>
<dbReference type="Proteomes" id="UP000018852">
    <property type="component" value="Unassembled WGS sequence"/>
</dbReference>
<accession>W1VD25</accession>
<evidence type="ECO:0000313" key="2">
    <source>
        <dbReference type="Proteomes" id="UP000018852"/>
    </source>
</evidence>
<gene>
    <name evidence="1" type="ORF">Q605_AUC00816G0003</name>
</gene>